<dbReference type="RefSeq" id="WP_257769350.1">
    <property type="nucleotide sequence ID" value="NZ_CP102480.1"/>
</dbReference>
<sequence>MARKLNERSVIIEFLPSGSYVKVSAFDPATMTEVSIVGNPASGEAILRQTVMRKLKYVLEKNAPGKPAGRGKLV</sequence>
<dbReference type="Pfam" id="PF21839">
    <property type="entry name" value="DUF6898"/>
    <property type="match status" value="1"/>
</dbReference>
<evidence type="ECO:0000259" key="1">
    <source>
        <dbReference type="Pfam" id="PF21839"/>
    </source>
</evidence>
<dbReference type="EMBL" id="CP102480">
    <property type="protein sequence ID" value="UUX50236.1"/>
    <property type="molecule type" value="Genomic_DNA"/>
</dbReference>
<accession>A0A9J7AVA7</accession>
<evidence type="ECO:0000313" key="2">
    <source>
        <dbReference type="EMBL" id="UUX50236.1"/>
    </source>
</evidence>
<feature type="domain" description="DUF6898" evidence="1">
    <location>
        <begin position="8"/>
        <end position="61"/>
    </location>
</feature>
<gene>
    <name evidence="2" type="ORF">NUH88_00750</name>
</gene>
<organism evidence="2 3">
    <name type="scientific">Nisaea acidiphila</name>
    <dbReference type="NCBI Taxonomy" id="1862145"/>
    <lineage>
        <taxon>Bacteria</taxon>
        <taxon>Pseudomonadati</taxon>
        <taxon>Pseudomonadota</taxon>
        <taxon>Alphaproteobacteria</taxon>
        <taxon>Rhodospirillales</taxon>
        <taxon>Thalassobaculaceae</taxon>
        <taxon>Nisaea</taxon>
    </lineage>
</organism>
<keyword evidence="3" id="KW-1185">Reference proteome</keyword>
<name>A0A9J7AVA7_9PROT</name>
<dbReference type="AlphaFoldDB" id="A0A9J7AVA7"/>
<dbReference type="KEGG" id="naci:NUH88_00750"/>
<reference evidence="2" key="1">
    <citation type="submission" date="2022-08" db="EMBL/GenBank/DDBJ databases">
        <title>Nisaea acidiphila sp. nov., isolated from a marine algal debris and emended description of the genus Nisaea Urios et al. 2008.</title>
        <authorList>
            <person name="Kwon K."/>
        </authorList>
    </citation>
    <scope>NUCLEOTIDE SEQUENCE</scope>
    <source>
        <strain evidence="2">MEBiC11861</strain>
    </source>
</reference>
<evidence type="ECO:0000313" key="3">
    <source>
        <dbReference type="Proteomes" id="UP001060336"/>
    </source>
</evidence>
<protein>
    <recommendedName>
        <fullName evidence="1">DUF6898 domain-containing protein</fullName>
    </recommendedName>
</protein>
<dbReference type="InterPro" id="IPR054193">
    <property type="entry name" value="DUF6898"/>
</dbReference>
<dbReference type="Proteomes" id="UP001060336">
    <property type="component" value="Chromosome"/>
</dbReference>
<proteinExistence type="predicted"/>